<dbReference type="InterPro" id="IPR013176">
    <property type="entry name" value="Ccz1"/>
</dbReference>
<organism evidence="3 4">
    <name type="scientific">Coccomyxa subellipsoidea</name>
    <dbReference type="NCBI Taxonomy" id="248742"/>
    <lineage>
        <taxon>Eukaryota</taxon>
        <taxon>Viridiplantae</taxon>
        <taxon>Chlorophyta</taxon>
        <taxon>core chlorophytes</taxon>
        <taxon>Trebouxiophyceae</taxon>
        <taxon>Trebouxiophyceae incertae sedis</taxon>
        <taxon>Coccomyxaceae</taxon>
        <taxon>Coccomyxa</taxon>
    </lineage>
</organism>
<accession>A0ABR2YIN1</accession>
<gene>
    <name evidence="3" type="ORF">WJX75_009694</name>
</gene>
<dbReference type="Proteomes" id="UP001491310">
    <property type="component" value="Unassembled WGS sequence"/>
</dbReference>
<protein>
    <recommendedName>
        <fullName evidence="2">CCZ1/INTU/HSP4 first Longin domain-containing protein</fullName>
    </recommendedName>
</protein>
<comment type="similarity">
    <text evidence="1">Belongs to the CCZ1 family.</text>
</comment>
<dbReference type="PANTHER" id="PTHR13056">
    <property type="entry name" value="VACUOLAR FUSION PROTEIN CCZ1 HOMOLOG-RELATED"/>
    <property type="match status" value="1"/>
</dbReference>
<evidence type="ECO:0000313" key="4">
    <source>
        <dbReference type="Proteomes" id="UP001491310"/>
    </source>
</evidence>
<sequence>MAAPKRNQERTVSPLQLCIFDTRRGKVEGQEADRVLGFHPADADSNEQASVVGLVQAMSAFSSIFDQEKPCESMHAERSVWVTHECEPSLWMLLIAQRSWFSGPVRDEALRETLKQLHAVCTLLNGPLQRLLDQDSSGKLARKVLGGLLAQWGKHLGSSRGALYQALHNPLSGREAVPWLPLSRPLFTGVQALVSRLLVAQVGGAVPVQGALLMHEQWCLWSSLDHADTASLVRLASLALLPAAHAAEQPSLGSRITSTLRWQEADRAERHVLDRKAWCLVPPGFLLLSASGTENGRAAELPQIWLQESGERCGLLGLRAGGCLLLLLLAERVAAAPELLADLAQAALPALNGIAQGTAAELAAANQWHIPGIRYVYMDDMLLGVRASPASKAATLSRDSQALVHAVRADLDEAALRGDREVIVRGAHDCWVVAKKVACRNIAIVLEGRGQENLSDAAKTADKYLRSHFEGLLE</sequence>
<dbReference type="PANTHER" id="PTHR13056:SF0">
    <property type="entry name" value="VACUOLAR FUSION PROTEIN CCZ1 HOMOLOG-RELATED"/>
    <property type="match status" value="1"/>
</dbReference>
<evidence type="ECO:0000256" key="1">
    <source>
        <dbReference type="ARBA" id="ARBA00005352"/>
    </source>
</evidence>
<evidence type="ECO:0000259" key="2">
    <source>
        <dbReference type="Pfam" id="PF19031"/>
    </source>
</evidence>
<comment type="caution">
    <text evidence="3">The sequence shown here is derived from an EMBL/GenBank/DDBJ whole genome shotgun (WGS) entry which is preliminary data.</text>
</comment>
<feature type="domain" description="CCZ1/INTU/HSP4 first Longin" evidence="2">
    <location>
        <begin position="18"/>
        <end position="126"/>
    </location>
</feature>
<evidence type="ECO:0000313" key="3">
    <source>
        <dbReference type="EMBL" id="KAK9905965.1"/>
    </source>
</evidence>
<name>A0ABR2YIN1_9CHLO</name>
<reference evidence="3 4" key="1">
    <citation type="journal article" date="2024" name="Nat. Commun.">
        <title>Phylogenomics reveals the evolutionary origins of lichenization in chlorophyte algae.</title>
        <authorList>
            <person name="Puginier C."/>
            <person name="Libourel C."/>
            <person name="Otte J."/>
            <person name="Skaloud P."/>
            <person name="Haon M."/>
            <person name="Grisel S."/>
            <person name="Petersen M."/>
            <person name="Berrin J.G."/>
            <person name="Delaux P.M."/>
            <person name="Dal Grande F."/>
            <person name="Keller J."/>
        </authorList>
    </citation>
    <scope>NUCLEOTIDE SEQUENCE [LARGE SCALE GENOMIC DNA]</scope>
    <source>
        <strain evidence="3 4">SAG 216-7</strain>
    </source>
</reference>
<dbReference type="Pfam" id="PF19031">
    <property type="entry name" value="Intu_longin_1"/>
    <property type="match status" value="1"/>
</dbReference>
<dbReference type="EMBL" id="JALJOT010000011">
    <property type="protein sequence ID" value="KAK9905965.1"/>
    <property type="molecule type" value="Genomic_DNA"/>
</dbReference>
<dbReference type="InterPro" id="IPR043987">
    <property type="entry name" value="CCZ1/INTU/HSP4_longin_1"/>
</dbReference>
<proteinExistence type="inferred from homology"/>
<keyword evidence="4" id="KW-1185">Reference proteome</keyword>